<organism evidence="1 2">
    <name type="scientific">Coilia grayii</name>
    <name type="common">Gray's grenadier anchovy</name>
    <dbReference type="NCBI Taxonomy" id="363190"/>
    <lineage>
        <taxon>Eukaryota</taxon>
        <taxon>Metazoa</taxon>
        <taxon>Chordata</taxon>
        <taxon>Craniata</taxon>
        <taxon>Vertebrata</taxon>
        <taxon>Euteleostomi</taxon>
        <taxon>Actinopterygii</taxon>
        <taxon>Neopterygii</taxon>
        <taxon>Teleostei</taxon>
        <taxon>Clupei</taxon>
        <taxon>Clupeiformes</taxon>
        <taxon>Clupeoidei</taxon>
        <taxon>Engraulidae</taxon>
        <taxon>Coilinae</taxon>
        <taxon>Coilia</taxon>
    </lineage>
</organism>
<proteinExistence type="predicted"/>
<comment type="caution">
    <text evidence="1">The sequence shown here is derived from an EMBL/GenBank/DDBJ whole genome shotgun (WGS) entry which is preliminary data.</text>
</comment>
<keyword evidence="2" id="KW-1185">Reference proteome</keyword>
<dbReference type="EMBL" id="JBHFQA010000009">
    <property type="protein sequence ID" value="KAL2093098.1"/>
    <property type="molecule type" value="Genomic_DNA"/>
</dbReference>
<dbReference type="AlphaFoldDB" id="A0ABD1K1U1"/>
<sequence>MAAGKDFPHDPSSITKIQIAAKLKAVRNKYRHDVDAGRRSGHGRVVLIFFELCTEIWGGSPAMTALPSGFETGDLLDNQSTSANSPNSPSCSGLVKERRDLLQARLNNHRGDRLKRKTPTDPAVLEDLRLKQRMVEIMEEEGKKYSKNMETTSENMSELIHTIREGFALLKTMVDRQQYQMPGPAIVAYGQPGTSMYPNMHGPIPSVTPSYLHTPLHPAHTHLHVPPHLGHPLPAPFLTEELCCRRMTTRRHCKHCSSPSCMGAQTDCNIVGFLL</sequence>
<name>A0ABD1K1U1_9TELE</name>
<protein>
    <submittedName>
        <fullName evidence="1">Uncharacterized protein</fullName>
    </submittedName>
</protein>
<evidence type="ECO:0000313" key="1">
    <source>
        <dbReference type="EMBL" id="KAL2093098.1"/>
    </source>
</evidence>
<accession>A0ABD1K1U1</accession>
<dbReference type="Proteomes" id="UP001591681">
    <property type="component" value="Unassembled WGS sequence"/>
</dbReference>
<evidence type="ECO:0000313" key="2">
    <source>
        <dbReference type="Proteomes" id="UP001591681"/>
    </source>
</evidence>
<gene>
    <name evidence="1" type="ORF">ACEWY4_010410</name>
</gene>
<reference evidence="1 2" key="1">
    <citation type="submission" date="2024-09" db="EMBL/GenBank/DDBJ databases">
        <title>A chromosome-level genome assembly of Gray's grenadier anchovy, Coilia grayii.</title>
        <authorList>
            <person name="Fu Z."/>
        </authorList>
    </citation>
    <scope>NUCLEOTIDE SEQUENCE [LARGE SCALE GENOMIC DNA]</scope>
    <source>
        <strain evidence="1">G4</strain>
        <tissue evidence="1">Muscle</tissue>
    </source>
</reference>